<dbReference type="InterPro" id="IPR005565">
    <property type="entry name" value="Hemolysn_activator_HlyB_C"/>
</dbReference>
<evidence type="ECO:0000313" key="9">
    <source>
        <dbReference type="Proteomes" id="UP000238634"/>
    </source>
</evidence>
<keyword evidence="1" id="KW-0472">Membrane</keyword>
<evidence type="ECO:0000256" key="3">
    <source>
        <dbReference type="ARBA" id="ARBA00023237"/>
    </source>
</evidence>
<dbReference type="InterPro" id="IPR013686">
    <property type="entry name" value="Polypept-transport_assoc_ShlB"/>
</dbReference>
<dbReference type="OrthoDB" id="596066at2"/>
<keyword evidence="1" id="KW-1134">Transmembrane beta strand</keyword>
<keyword evidence="3" id="KW-0998">Cell outer membrane</keyword>
<dbReference type="GO" id="GO:0046819">
    <property type="term" value="P:protein secretion by the type V secretion system"/>
    <property type="evidence" value="ECO:0007669"/>
    <property type="project" value="TreeGrafter"/>
</dbReference>
<dbReference type="GO" id="GO:0098046">
    <property type="term" value="C:type V protein secretion system complex"/>
    <property type="evidence" value="ECO:0007669"/>
    <property type="project" value="TreeGrafter"/>
</dbReference>
<protein>
    <submittedName>
        <fullName evidence="8">ShlB/FhaC/HecB family hemolysin secretion/activation protein</fullName>
    </submittedName>
</protein>
<name>A0A2T1D814_9CYAN</name>
<evidence type="ECO:0000256" key="1">
    <source>
        <dbReference type="ARBA" id="ARBA00022452"/>
    </source>
</evidence>
<reference evidence="8 9" key="1">
    <citation type="submission" date="2018-02" db="EMBL/GenBank/DDBJ databases">
        <authorList>
            <person name="Cohen D.B."/>
            <person name="Kent A.D."/>
        </authorList>
    </citation>
    <scope>NUCLEOTIDE SEQUENCE [LARGE SCALE GENOMIC DNA]</scope>
    <source>
        <strain evidence="8 9">ULC007</strain>
    </source>
</reference>
<organism evidence="8 9">
    <name type="scientific">Phormidesmis priestleyi ULC007</name>
    <dbReference type="NCBI Taxonomy" id="1920490"/>
    <lineage>
        <taxon>Bacteria</taxon>
        <taxon>Bacillati</taxon>
        <taxon>Cyanobacteriota</taxon>
        <taxon>Cyanophyceae</taxon>
        <taxon>Leptolyngbyales</taxon>
        <taxon>Leptolyngbyaceae</taxon>
        <taxon>Phormidesmis</taxon>
    </lineage>
</organism>
<dbReference type="RefSeq" id="WP_073074607.1">
    <property type="nucleotide sequence ID" value="NZ_MPPI01000041.1"/>
</dbReference>
<evidence type="ECO:0000256" key="5">
    <source>
        <dbReference type="SAM" id="SignalP"/>
    </source>
</evidence>
<evidence type="ECO:0000313" key="8">
    <source>
        <dbReference type="EMBL" id="PSB16633.1"/>
    </source>
</evidence>
<sequence>MKTIVFTLALFFNGAAIATAQSPPPAGVTIPPNAPQRLEQTIPTPSESPSPLPPPTSTPPPRLTIPATPSPPEPSVSQGEQFFIKKVEVSGNTVLQREITALVKQYEGKKATFEDILNLRAKITQLYTDAGYITSGAFLLNNQALDQGIVRIKVVEGELEQIEISGLTRLRDRYVRSRLERATKPPLNRRPLEEALQLLQLDPLIAQVNAELTAGTAPGRNRLRVSLREAPPFHAGVAIANDQSPSIGEVSGSVFASHDNLLGFGDRLTANYSRTEALDLYNFSYTVPFNSLNGTASISYGNNASEIIEEPFQDLGIRSKTRTLSFSVRQPVQRSPRSEFALGVGLDLRRSQTFILDDIPFSFSEGPDNGESKVTVIRFFQDWTNRGSTRVLAARSQFSFGINAFDATINDIGTDGRFFSWLGQFQWVQQVSPRVVLISRLAAQLTPDSLLSLERFSLGGVDTVRGYRQNQLVSDNGVVGSLELRIPLTNNPSILQLTPFVEVGSGWNNRGVNPDPQTIASLGVGLRWLISPGFDVRVDYGIPLVSIDQSGNSLQDSGIYFSLRYQPF</sequence>
<evidence type="ECO:0000256" key="2">
    <source>
        <dbReference type="ARBA" id="ARBA00022692"/>
    </source>
</evidence>
<evidence type="ECO:0000259" key="6">
    <source>
        <dbReference type="Pfam" id="PF03865"/>
    </source>
</evidence>
<feature type="region of interest" description="Disordered" evidence="4">
    <location>
        <begin position="22"/>
        <end position="78"/>
    </location>
</feature>
<dbReference type="AlphaFoldDB" id="A0A2T1D814"/>
<feature type="signal peptide" evidence="5">
    <location>
        <begin position="1"/>
        <end position="20"/>
    </location>
</feature>
<dbReference type="PANTHER" id="PTHR34597:SF3">
    <property type="entry name" value="OUTER MEMBRANE TRANSPORTER CDIB"/>
    <property type="match status" value="1"/>
</dbReference>
<gene>
    <name evidence="8" type="ORF">C7B65_21145</name>
</gene>
<dbReference type="Gene3D" id="2.40.160.50">
    <property type="entry name" value="membrane protein fhac: a member of the omp85/tpsb transporter family"/>
    <property type="match status" value="1"/>
</dbReference>
<dbReference type="Pfam" id="PF08479">
    <property type="entry name" value="POTRA_2"/>
    <property type="match status" value="1"/>
</dbReference>
<keyword evidence="2" id="KW-0812">Transmembrane</keyword>
<dbReference type="STRING" id="1920490.GCA_001895925_02401"/>
<keyword evidence="5" id="KW-0732">Signal</keyword>
<feature type="domain" description="Haemolysin activator HlyB C-terminal" evidence="6">
    <location>
        <begin position="221"/>
        <end position="527"/>
    </location>
</feature>
<dbReference type="EMBL" id="PVWG01000039">
    <property type="protein sequence ID" value="PSB16633.1"/>
    <property type="molecule type" value="Genomic_DNA"/>
</dbReference>
<reference evidence="8 9" key="2">
    <citation type="submission" date="2018-03" db="EMBL/GenBank/DDBJ databases">
        <title>The ancient ancestry and fast evolution of plastids.</title>
        <authorList>
            <person name="Moore K.R."/>
            <person name="Magnabosco C."/>
            <person name="Momper L."/>
            <person name="Gold D.A."/>
            <person name="Bosak T."/>
            <person name="Fournier G.P."/>
        </authorList>
    </citation>
    <scope>NUCLEOTIDE SEQUENCE [LARGE SCALE GENOMIC DNA]</scope>
    <source>
        <strain evidence="8 9">ULC007</strain>
    </source>
</reference>
<feature type="compositionally biased region" description="Pro residues" evidence="4">
    <location>
        <begin position="46"/>
        <end position="74"/>
    </location>
</feature>
<feature type="chain" id="PRO_5015711998" evidence="5">
    <location>
        <begin position="21"/>
        <end position="568"/>
    </location>
</feature>
<dbReference type="Proteomes" id="UP000238634">
    <property type="component" value="Unassembled WGS sequence"/>
</dbReference>
<dbReference type="Pfam" id="PF03865">
    <property type="entry name" value="ShlB"/>
    <property type="match status" value="1"/>
</dbReference>
<feature type="domain" description="Polypeptide-transport-associated ShlB-type" evidence="7">
    <location>
        <begin position="82"/>
        <end position="157"/>
    </location>
</feature>
<evidence type="ECO:0000259" key="7">
    <source>
        <dbReference type="Pfam" id="PF08479"/>
    </source>
</evidence>
<dbReference type="PANTHER" id="PTHR34597">
    <property type="entry name" value="SLR1661 PROTEIN"/>
    <property type="match status" value="1"/>
</dbReference>
<dbReference type="Gene3D" id="3.10.20.310">
    <property type="entry name" value="membrane protein fhac"/>
    <property type="match status" value="1"/>
</dbReference>
<evidence type="ECO:0000256" key="4">
    <source>
        <dbReference type="SAM" id="MobiDB-lite"/>
    </source>
</evidence>
<keyword evidence="9" id="KW-1185">Reference proteome</keyword>
<proteinExistence type="predicted"/>
<accession>A0A2T1D814</accession>
<dbReference type="InterPro" id="IPR051544">
    <property type="entry name" value="TPS_OM_transporter"/>
</dbReference>
<comment type="caution">
    <text evidence="8">The sequence shown here is derived from an EMBL/GenBank/DDBJ whole genome shotgun (WGS) entry which is preliminary data.</text>
</comment>
<dbReference type="GO" id="GO:0008320">
    <property type="term" value="F:protein transmembrane transporter activity"/>
    <property type="evidence" value="ECO:0007669"/>
    <property type="project" value="TreeGrafter"/>
</dbReference>